<feature type="non-terminal residue" evidence="4">
    <location>
        <position position="1"/>
    </location>
</feature>
<dbReference type="RefSeq" id="XP_001420011.1">
    <property type="nucleotide sequence ID" value="XM_001419974.1"/>
</dbReference>
<keyword evidence="3" id="KW-0677">Repeat</keyword>
<dbReference type="OMA" id="QFEGWED"/>
<evidence type="ECO:0000256" key="2">
    <source>
        <dbReference type="ARBA" id="ARBA00022614"/>
    </source>
</evidence>
<name>A4S408_OSTLU</name>
<protein>
    <submittedName>
        <fullName evidence="4">Uncharacterized protein</fullName>
    </submittedName>
</protein>
<dbReference type="InterPro" id="IPR001611">
    <property type="entry name" value="Leu-rich_rpt"/>
</dbReference>
<proteinExistence type="predicted"/>
<dbReference type="GO" id="GO:0005930">
    <property type="term" value="C:axoneme"/>
    <property type="evidence" value="ECO:0007669"/>
    <property type="project" value="UniProtKB-SubCell"/>
</dbReference>
<dbReference type="HOGENOM" id="CLU_000288_18_15_1"/>
<organism evidence="4 5">
    <name type="scientific">Ostreococcus lucimarinus (strain CCE9901)</name>
    <dbReference type="NCBI Taxonomy" id="436017"/>
    <lineage>
        <taxon>Eukaryota</taxon>
        <taxon>Viridiplantae</taxon>
        <taxon>Chlorophyta</taxon>
        <taxon>Mamiellophyceae</taxon>
        <taxon>Mamiellales</taxon>
        <taxon>Bathycoccaceae</taxon>
        <taxon>Ostreococcus</taxon>
    </lineage>
</organism>
<dbReference type="Gramene" id="ABO98304">
    <property type="protein sequence ID" value="ABO98304"/>
    <property type="gene ID" value="OSTLU_6692"/>
</dbReference>
<dbReference type="Gene3D" id="3.80.10.10">
    <property type="entry name" value="Ribonuclease Inhibitor"/>
    <property type="match status" value="1"/>
</dbReference>
<dbReference type="eggNOG" id="KOG0619">
    <property type="taxonomic scope" value="Eukaryota"/>
</dbReference>
<dbReference type="PANTHER" id="PTHR45712:SF22">
    <property type="entry name" value="INSULIN-LIKE GROWTH FACTOR-BINDING PROTEIN COMPLEX ACID LABILE SUBUNIT"/>
    <property type="match status" value="1"/>
</dbReference>
<keyword evidence="2" id="KW-0433">Leucine-rich repeat</keyword>
<dbReference type="Pfam" id="PF13855">
    <property type="entry name" value="LRR_8"/>
    <property type="match status" value="1"/>
</dbReference>
<feature type="non-terminal residue" evidence="4">
    <location>
        <position position="252"/>
    </location>
</feature>
<dbReference type="InterPro" id="IPR032675">
    <property type="entry name" value="LRR_dom_sf"/>
</dbReference>
<dbReference type="SUPFAM" id="SSF52058">
    <property type="entry name" value="L domain-like"/>
    <property type="match status" value="1"/>
</dbReference>
<evidence type="ECO:0000313" key="5">
    <source>
        <dbReference type="Proteomes" id="UP000001568"/>
    </source>
</evidence>
<dbReference type="InterPro" id="IPR050333">
    <property type="entry name" value="SLRP"/>
</dbReference>
<dbReference type="STRING" id="436017.A4S408"/>
<gene>
    <name evidence="4" type="ORF">OSTLU_6692</name>
</gene>
<evidence type="ECO:0000256" key="3">
    <source>
        <dbReference type="ARBA" id="ARBA00022737"/>
    </source>
</evidence>
<dbReference type="OrthoDB" id="2187496at2759"/>
<reference evidence="4 5" key="1">
    <citation type="journal article" date="2007" name="Proc. Natl. Acad. Sci. U.S.A.">
        <title>The tiny eukaryote Ostreococcus provides genomic insights into the paradox of plankton speciation.</title>
        <authorList>
            <person name="Palenik B."/>
            <person name="Grimwood J."/>
            <person name="Aerts A."/>
            <person name="Rouze P."/>
            <person name="Salamov A."/>
            <person name="Putnam N."/>
            <person name="Dupont C."/>
            <person name="Jorgensen R."/>
            <person name="Derelle E."/>
            <person name="Rombauts S."/>
            <person name="Zhou K."/>
            <person name="Otillar R."/>
            <person name="Merchant S.S."/>
            <person name="Podell S."/>
            <person name="Gaasterland T."/>
            <person name="Napoli C."/>
            <person name="Gendler K."/>
            <person name="Manuell A."/>
            <person name="Tai V."/>
            <person name="Vallon O."/>
            <person name="Piganeau G."/>
            <person name="Jancek S."/>
            <person name="Heijde M."/>
            <person name="Jabbari K."/>
            <person name="Bowler C."/>
            <person name="Lohr M."/>
            <person name="Robbens S."/>
            <person name="Werner G."/>
            <person name="Dubchak I."/>
            <person name="Pazour G.J."/>
            <person name="Ren Q."/>
            <person name="Paulsen I."/>
            <person name="Delwiche C."/>
            <person name="Schmutz J."/>
            <person name="Rokhsar D."/>
            <person name="Van de Peer Y."/>
            <person name="Moreau H."/>
            <person name="Grigoriev I.V."/>
        </authorList>
    </citation>
    <scope>NUCLEOTIDE SEQUENCE [LARGE SCALE GENOMIC DNA]</scope>
    <source>
        <strain evidence="4 5">CCE9901</strain>
    </source>
</reference>
<dbReference type="Proteomes" id="UP000001568">
    <property type="component" value="Chromosome 10"/>
</dbReference>
<dbReference type="Pfam" id="PF13516">
    <property type="entry name" value="LRR_6"/>
    <property type="match status" value="1"/>
</dbReference>
<dbReference type="GeneID" id="5003973"/>
<accession>A4S408</accession>
<dbReference type="PANTHER" id="PTHR45712">
    <property type="entry name" value="AGAP008170-PA"/>
    <property type="match status" value="1"/>
</dbReference>
<comment type="subcellular location">
    <subcellularLocation>
        <location evidence="1">Cytoplasm</location>
        <location evidence="1">Cytoskeleton</location>
        <location evidence="1">Cilium axoneme</location>
    </subcellularLocation>
</comment>
<evidence type="ECO:0000256" key="1">
    <source>
        <dbReference type="ARBA" id="ARBA00004430"/>
    </source>
</evidence>
<dbReference type="KEGG" id="olu:OSTLU_6692"/>
<dbReference type="AlphaFoldDB" id="A4S408"/>
<dbReference type="EMBL" id="CP000590">
    <property type="protein sequence ID" value="ABO98304.1"/>
    <property type="molecule type" value="Genomic_DNA"/>
</dbReference>
<evidence type="ECO:0000313" key="4">
    <source>
        <dbReference type="EMBL" id="ABO98304.1"/>
    </source>
</evidence>
<keyword evidence="5" id="KW-1185">Reference proteome</keyword>
<sequence>RFAAWAATGIVGMRGCARREVASRAFDLGGKVRVLDYGANRLETVSPRISELSNVARIVLRDNALRSMPWSAIASLTRLTHLDLSGNAALGNDVATATPTCASLETLSLARCDIAGEVCDDFFRGLPRLKHVSLVANRLERLPAFETNGLLEVVDASRNAVVSIPASYGALACLRSLNLVGNRIELEGIPVELLKHAKALVELNLRENPILVEALRERDGWSEFEGRRKRRADKALDSRVMLGDNVFDEGAD</sequence>